<reference evidence="1 2" key="1">
    <citation type="submission" date="2024-04" db="EMBL/GenBank/DDBJ databases">
        <title>Genome assembly C_amara_ONT_v2.</title>
        <authorList>
            <person name="Yant L."/>
            <person name="Moore C."/>
            <person name="Slenker M."/>
        </authorList>
    </citation>
    <scope>NUCLEOTIDE SEQUENCE [LARGE SCALE GENOMIC DNA]</scope>
    <source>
        <tissue evidence="1">Leaf</tissue>
    </source>
</reference>
<dbReference type="Proteomes" id="UP001558713">
    <property type="component" value="Unassembled WGS sequence"/>
</dbReference>
<keyword evidence="2" id="KW-1185">Reference proteome</keyword>
<dbReference type="InterPro" id="IPR023214">
    <property type="entry name" value="HAD_sf"/>
</dbReference>
<gene>
    <name evidence="1" type="ORF">V5N11_029915</name>
</gene>
<accession>A0ABD0ZGY9</accession>
<protein>
    <submittedName>
        <fullName evidence="1">Phosphoglycolate phosphatase 2</fullName>
    </submittedName>
</protein>
<evidence type="ECO:0000313" key="2">
    <source>
        <dbReference type="Proteomes" id="UP001558713"/>
    </source>
</evidence>
<dbReference type="SUPFAM" id="SSF56784">
    <property type="entry name" value="HAD-like"/>
    <property type="match status" value="1"/>
</dbReference>
<comment type="caution">
    <text evidence="1">The sequence shown here is derived from an EMBL/GenBank/DDBJ whole genome shotgun (WGS) entry which is preliminary data.</text>
</comment>
<dbReference type="Pfam" id="PF13242">
    <property type="entry name" value="Hydrolase_like"/>
    <property type="match status" value="1"/>
</dbReference>
<dbReference type="PANTHER" id="PTHR19288:SF75">
    <property type="entry name" value="PHOSPHOGLYCOLATE PHOSPHATASE 2"/>
    <property type="match status" value="1"/>
</dbReference>
<evidence type="ECO:0000313" key="1">
    <source>
        <dbReference type="EMBL" id="KAL1193763.1"/>
    </source>
</evidence>
<sequence length="103" mass="11762">MVAAMCGSTEREPITVGKPSTFMMDFLLQKYVLMTLSQFRVFPCVCRFGTETSRTCMVGDRLDTDIFFRQNAGCKTLLVLSGQYYLLYDTLLSFQSQYKSTMS</sequence>
<dbReference type="AlphaFoldDB" id="A0ABD0ZGY9"/>
<proteinExistence type="predicted"/>
<dbReference type="InterPro" id="IPR036412">
    <property type="entry name" value="HAD-like_sf"/>
</dbReference>
<dbReference type="PANTHER" id="PTHR19288">
    <property type="entry name" value="4-NITROPHENYLPHOSPHATASE-RELATED"/>
    <property type="match status" value="1"/>
</dbReference>
<dbReference type="EMBL" id="JBANAX010000774">
    <property type="protein sequence ID" value="KAL1193763.1"/>
    <property type="molecule type" value="Genomic_DNA"/>
</dbReference>
<organism evidence="1 2">
    <name type="scientific">Cardamine amara subsp. amara</name>
    <dbReference type="NCBI Taxonomy" id="228776"/>
    <lineage>
        <taxon>Eukaryota</taxon>
        <taxon>Viridiplantae</taxon>
        <taxon>Streptophyta</taxon>
        <taxon>Embryophyta</taxon>
        <taxon>Tracheophyta</taxon>
        <taxon>Spermatophyta</taxon>
        <taxon>Magnoliopsida</taxon>
        <taxon>eudicotyledons</taxon>
        <taxon>Gunneridae</taxon>
        <taxon>Pentapetalae</taxon>
        <taxon>rosids</taxon>
        <taxon>malvids</taxon>
        <taxon>Brassicales</taxon>
        <taxon>Brassicaceae</taxon>
        <taxon>Cardamineae</taxon>
        <taxon>Cardamine</taxon>
    </lineage>
</organism>
<name>A0ABD0ZGY9_CARAN</name>
<dbReference type="Gene3D" id="3.40.50.1000">
    <property type="entry name" value="HAD superfamily/HAD-like"/>
    <property type="match status" value="1"/>
</dbReference>